<keyword evidence="1" id="KW-0812">Transmembrane</keyword>
<name>A0ABS0BWD5_9PSED</name>
<sequence length="193" mass="20988">MSGWSSDTWQKIGIVFAIAFGLWGAGLSTFQEYRNYKKGVPKIYTQLTVSRPDFKEGAKSRPATFVVTANNAGQSSLTFMPTVSVLVVNPGSGLSQTVSGQLATSEVYGLPQTLKSGERITATFTSDDSDAVFGPNMQYIVILQTEEGLLYITENRAGPIKDADAYKSLLEMVKYQAKVNFQSRPAAMMESGQ</sequence>
<comment type="caution">
    <text evidence="2">The sequence shown here is derived from an EMBL/GenBank/DDBJ whole genome shotgun (WGS) entry which is preliminary data.</text>
</comment>
<protein>
    <submittedName>
        <fullName evidence="2">Uncharacterized protein</fullName>
    </submittedName>
</protein>
<dbReference type="EMBL" id="JACOPX010000023">
    <property type="protein sequence ID" value="MBF6036815.1"/>
    <property type="molecule type" value="Genomic_DNA"/>
</dbReference>
<proteinExistence type="predicted"/>
<feature type="transmembrane region" description="Helical" evidence="1">
    <location>
        <begin position="12"/>
        <end position="30"/>
    </location>
</feature>
<evidence type="ECO:0000256" key="1">
    <source>
        <dbReference type="SAM" id="Phobius"/>
    </source>
</evidence>
<keyword evidence="1" id="KW-1133">Transmembrane helix</keyword>
<accession>A0ABS0BWD5</accession>
<gene>
    <name evidence="2" type="ORF">H8F23_26495</name>
</gene>
<dbReference type="Proteomes" id="UP000722111">
    <property type="component" value="Unassembled WGS sequence"/>
</dbReference>
<keyword evidence="3" id="KW-1185">Reference proteome</keyword>
<organism evidence="2 3">
    <name type="scientific">Pseudomonas neuropathica</name>
    <dbReference type="NCBI Taxonomy" id="2730425"/>
    <lineage>
        <taxon>Bacteria</taxon>
        <taxon>Pseudomonadati</taxon>
        <taxon>Pseudomonadota</taxon>
        <taxon>Gammaproteobacteria</taxon>
        <taxon>Pseudomonadales</taxon>
        <taxon>Pseudomonadaceae</taxon>
        <taxon>Pseudomonas</taxon>
    </lineage>
</organism>
<reference evidence="2 3" key="1">
    <citation type="submission" date="2020-08" db="EMBL/GenBank/DDBJ databases">
        <title>Description of novel Pseudomonas species.</title>
        <authorList>
            <person name="Duman M."/>
            <person name="Mulet M."/>
            <person name="Altun S."/>
            <person name="Saticioglu I.B."/>
            <person name="Lalucat J."/>
            <person name="Garcia-Valdes E."/>
        </authorList>
    </citation>
    <scope>NUCLEOTIDE SEQUENCE [LARGE SCALE GENOMIC DNA]</scope>
    <source>
        <strain evidence="2 3">P155</strain>
    </source>
</reference>
<evidence type="ECO:0000313" key="3">
    <source>
        <dbReference type="Proteomes" id="UP000722111"/>
    </source>
</evidence>
<evidence type="ECO:0000313" key="2">
    <source>
        <dbReference type="EMBL" id="MBF6036815.1"/>
    </source>
</evidence>
<keyword evidence="1" id="KW-0472">Membrane</keyword>
<dbReference type="RefSeq" id="WP_122604865.1">
    <property type="nucleotide sequence ID" value="NZ_JACOPX010000023.1"/>
</dbReference>